<proteinExistence type="predicted"/>
<evidence type="ECO:0000256" key="1">
    <source>
        <dbReference type="SAM" id="SignalP"/>
    </source>
</evidence>
<keyword evidence="3" id="KW-0121">Carboxypeptidase</keyword>
<dbReference type="EMBL" id="JACHMH010000001">
    <property type="protein sequence ID" value="MBB4678535.1"/>
    <property type="molecule type" value="Genomic_DNA"/>
</dbReference>
<keyword evidence="4" id="KW-1185">Reference proteome</keyword>
<keyword evidence="3" id="KW-0645">Protease</keyword>
<dbReference type="Proteomes" id="UP000533598">
    <property type="component" value="Unassembled WGS sequence"/>
</dbReference>
<feature type="domain" description="Beta-lactamase-related" evidence="2">
    <location>
        <begin position="40"/>
        <end position="332"/>
    </location>
</feature>
<protein>
    <submittedName>
        <fullName evidence="3">D-alanyl-D-alanine carboxypeptidase</fullName>
        <ecNumber evidence="3">3.4.16.4</ecNumber>
    </submittedName>
</protein>
<organism evidence="3 4">
    <name type="scientific">Crossiella cryophila</name>
    <dbReference type="NCBI Taxonomy" id="43355"/>
    <lineage>
        <taxon>Bacteria</taxon>
        <taxon>Bacillati</taxon>
        <taxon>Actinomycetota</taxon>
        <taxon>Actinomycetes</taxon>
        <taxon>Pseudonocardiales</taxon>
        <taxon>Pseudonocardiaceae</taxon>
        <taxon>Crossiella</taxon>
    </lineage>
</organism>
<dbReference type="Gene3D" id="3.40.710.10">
    <property type="entry name" value="DD-peptidase/beta-lactamase superfamily"/>
    <property type="match status" value="1"/>
</dbReference>
<gene>
    <name evidence="3" type="ORF">HNR67_004653</name>
</gene>
<comment type="caution">
    <text evidence="3">The sequence shown here is derived from an EMBL/GenBank/DDBJ whole genome shotgun (WGS) entry which is preliminary data.</text>
</comment>
<keyword evidence="3" id="KW-0378">Hydrolase</keyword>
<dbReference type="RefSeq" id="WP_221490021.1">
    <property type="nucleotide sequence ID" value="NZ_BAAAUI010000036.1"/>
</dbReference>
<feature type="chain" id="PRO_5030686453" evidence="1">
    <location>
        <begin position="27"/>
        <end position="370"/>
    </location>
</feature>
<dbReference type="SUPFAM" id="SSF56601">
    <property type="entry name" value="beta-lactamase/transpeptidase-like"/>
    <property type="match status" value="1"/>
</dbReference>
<accession>A0A7W7CC94</accession>
<evidence type="ECO:0000313" key="3">
    <source>
        <dbReference type="EMBL" id="MBB4678535.1"/>
    </source>
</evidence>
<evidence type="ECO:0000259" key="2">
    <source>
        <dbReference type="Pfam" id="PF00144"/>
    </source>
</evidence>
<evidence type="ECO:0000313" key="4">
    <source>
        <dbReference type="Proteomes" id="UP000533598"/>
    </source>
</evidence>
<dbReference type="GO" id="GO:0009002">
    <property type="term" value="F:serine-type D-Ala-D-Ala carboxypeptidase activity"/>
    <property type="evidence" value="ECO:0007669"/>
    <property type="project" value="UniProtKB-EC"/>
</dbReference>
<dbReference type="EC" id="3.4.16.4" evidence="3"/>
<dbReference type="InterPro" id="IPR050491">
    <property type="entry name" value="AmpC-like"/>
</dbReference>
<name>A0A7W7CC94_9PSEU</name>
<feature type="signal peptide" evidence="1">
    <location>
        <begin position="1"/>
        <end position="26"/>
    </location>
</feature>
<reference evidence="3 4" key="1">
    <citation type="submission" date="2020-08" db="EMBL/GenBank/DDBJ databases">
        <title>Sequencing the genomes of 1000 actinobacteria strains.</title>
        <authorList>
            <person name="Klenk H.-P."/>
        </authorList>
    </citation>
    <scope>NUCLEOTIDE SEQUENCE [LARGE SCALE GENOMIC DNA]</scope>
    <source>
        <strain evidence="3 4">DSM 44230</strain>
    </source>
</reference>
<dbReference type="PANTHER" id="PTHR46825">
    <property type="entry name" value="D-ALANYL-D-ALANINE-CARBOXYPEPTIDASE/ENDOPEPTIDASE AMPH"/>
    <property type="match status" value="1"/>
</dbReference>
<dbReference type="InterPro" id="IPR012338">
    <property type="entry name" value="Beta-lactam/transpept-like"/>
</dbReference>
<dbReference type="AlphaFoldDB" id="A0A7W7CC94"/>
<dbReference type="PANTHER" id="PTHR46825:SF7">
    <property type="entry name" value="D-ALANYL-D-ALANINE CARBOXYPEPTIDASE"/>
    <property type="match status" value="1"/>
</dbReference>
<sequence length="370" mass="40953">MRGRRKAVVVLAITTSLLVMPVVAEASPRCDATPIRTALDALERLGAGIAVTVRSPRCGVRGYGVGLADRWTGRAVVGDEHSRIGSNTKAWTATVVLQLVGEGRIRLDETVDHYLPGLIRTKRYDARTFTVRQMLQHTNGLPDYLEAPFWQNKERRRWDHTEPVQTVRMALTLPPPVRWGTAGFAYANTNYNLAGLLVTKVTGRDIGTEINQRIIRRLGLRDTYWPGDRVTIPYPELRSYPRQSGLSGDRTEWNTSEANASGSLISTGADVTAFWTALLTGRLLAPAQLAEMKRTVPDQLSDGYGLGIERTRLTPDLITWGHSGSMPSGHKFRNAVTEDGRRSVTLLIGTDQLDSAEIDAIMGRLVRDLR</sequence>
<dbReference type="InterPro" id="IPR001466">
    <property type="entry name" value="Beta-lactam-related"/>
</dbReference>
<keyword evidence="1" id="KW-0732">Signal</keyword>
<dbReference type="Pfam" id="PF00144">
    <property type="entry name" value="Beta-lactamase"/>
    <property type="match status" value="1"/>
</dbReference>